<comment type="caution">
    <text evidence="1">The sequence shown here is derived from an EMBL/GenBank/DDBJ whole genome shotgun (WGS) entry which is preliminary data.</text>
</comment>
<evidence type="ECO:0000313" key="2">
    <source>
        <dbReference type="Proteomes" id="UP000645390"/>
    </source>
</evidence>
<reference evidence="2" key="1">
    <citation type="journal article" date="2019" name="Int. J. Syst. Evol. Microbiol.">
        <title>The Global Catalogue of Microorganisms (GCM) 10K type strain sequencing project: providing services to taxonomists for standard genome sequencing and annotation.</title>
        <authorList>
            <consortium name="The Broad Institute Genomics Platform"/>
            <consortium name="The Broad Institute Genome Sequencing Center for Infectious Disease"/>
            <person name="Wu L."/>
            <person name="Ma J."/>
        </authorList>
    </citation>
    <scope>NUCLEOTIDE SEQUENCE [LARGE SCALE GENOMIC DNA]</scope>
    <source>
        <strain evidence="2">CCM 8939</strain>
    </source>
</reference>
<organism evidence="1 2">
    <name type="scientific">Pedobacter mendelii</name>
    <dbReference type="NCBI Taxonomy" id="1908240"/>
    <lineage>
        <taxon>Bacteria</taxon>
        <taxon>Pseudomonadati</taxon>
        <taxon>Bacteroidota</taxon>
        <taxon>Sphingobacteriia</taxon>
        <taxon>Sphingobacteriales</taxon>
        <taxon>Sphingobacteriaceae</taxon>
        <taxon>Pedobacter</taxon>
    </lineage>
</organism>
<dbReference type="RefSeq" id="WP_188415160.1">
    <property type="nucleotide sequence ID" value="NZ_BMDJ01000007.1"/>
</dbReference>
<sequence length="107" mass="12348">MENKEIEFQAKMYAYAINSATKEYGFKKDEGWKLNLANAAEKLEIEQKYYPTVSTQITSESLQKLSELVKIELNQTPIFAKDPINTFGAQHSDSEFIIAYNPIRVHR</sequence>
<accession>A0ABQ2BJ96</accession>
<keyword evidence="2" id="KW-1185">Reference proteome</keyword>
<dbReference type="EMBL" id="BMDJ01000007">
    <property type="protein sequence ID" value="GGI27183.1"/>
    <property type="molecule type" value="Genomic_DNA"/>
</dbReference>
<gene>
    <name evidence="1" type="ORF">GCM10008119_26380</name>
</gene>
<evidence type="ECO:0000313" key="1">
    <source>
        <dbReference type="EMBL" id="GGI27183.1"/>
    </source>
</evidence>
<dbReference type="Proteomes" id="UP000645390">
    <property type="component" value="Unassembled WGS sequence"/>
</dbReference>
<protein>
    <submittedName>
        <fullName evidence="1">Uncharacterized protein</fullName>
    </submittedName>
</protein>
<proteinExistence type="predicted"/>
<name>A0ABQ2BJ96_9SPHI</name>